<evidence type="ECO:0000313" key="9">
    <source>
        <dbReference type="EMBL" id="MBA5778302.1"/>
    </source>
</evidence>
<dbReference type="PANTHER" id="PTHR43065">
    <property type="entry name" value="SENSOR HISTIDINE KINASE"/>
    <property type="match status" value="1"/>
</dbReference>
<feature type="domain" description="Histidine kinase" evidence="8">
    <location>
        <begin position="227"/>
        <end position="464"/>
    </location>
</feature>
<comment type="catalytic activity">
    <reaction evidence="1">
        <text>ATP + protein L-histidine = ADP + protein N-phospho-L-histidine.</text>
        <dbReference type="EC" id="2.7.13.3"/>
    </reaction>
</comment>
<dbReference type="PANTHER" id="PTHR43065:SF46">
    <property type="entry name" value="C4-DICARBOXYLATE TRANSPORT SENSOR PROTEIN DCTB"/>
    <property type="match status" value="1"/>
</dbReference>
<dbReference type="Gene3D" id="1.10.287.130">
    <property type="match status" value="1"/>
</dbReference>
<dbReference type="RefSeq" id="WP_182166413.1">
    <property type="nucleotide sequence ID" value="NZ_JACFXV010000061.1"/>
</dbReference>
<reference evidence="9 10" key="1">
    <citation type="submission" date="2020-07" db="EMBL/GenBank/DDBJ databases">
        <title>Stappia sp., F7233, whole genome shotgun sequencing project.</title>
        <authorList>
            <person name="Jiang S."/>
            <person name="Liu Z.W."/>
            <person name="Du Z.J."/>
        </authorList>
    </citation>
    <scope>NUCLEOTIDE SEQUENCE [LARGE SCALE GENOMIC DNA]</scope>
    <source>
        <strain evidence="9 10">F7233</strain>
    </source>
</reference>
<dbReference type="SMART" id="SM00387">
    <property type="entry name" value="HATPase_c"/>
    <property type="match status" value="1"/>
</dbReference>
<keyword evidence="10" id="KW-1185">Reference proteome</keyword>
<dbReference type="SUPFAM" id="SSF55874">
    <property type="entry name" value="ATPase domain of HSP90 chaperone/DNA topoisomerase II/histidine kinase"/>
    <property type="match status" value="1"/>
</dbReference>
<dbReference type="Proteomes" id="UP000541109">
    <property type="component" value="Unassembled WGS sequence"/>
</dbReference>
<evidence type="ECO:0000313" key="10">
    <source>
        <dbReference type="Proteomes" id="UP000541109"/>
    </source>
</evidence>
<dbReference type="SUPFAM" id="SSF47384">
    <property type="entry name" value="Homodimeric domain of signal transducing histidine kinase"/>
    <property type="match status" value="1"/>
</dbReference>
<keyword evidence="6" id="KW-0067">ATP-binding</keyword>
<dbReference type="GO" id="GO:0000155">
    <property type="term" value="F:phosphorelay sensor kinase activity"/>
    <property type="evidence" value="ECO:0007669"/>
    <property type="project" value="InterPro"/>
</dbReference>
<dbReference type="Pfam" id="PF02518">
    <property type="entry name" value="HATPase_c"/>
    <property type="match status" value="1"/>
</dbReference>
<keyword evidence="3" id="KW-0808">Transferase</keyword>
<evidence type="ECO:0000256" key="6">
    <source>
        <dbReference type="ARBA" id="ARBA00022840"/>
    </source>
</evidence>
<dbReference type="EMBL" id="JACFXV010000061">
    <property type="protein sequence ID" value="MBA5778302.1"/>
    <property type="molecule type" value="Genomic_DNA"/>
</dbReference>
<proteinExistence type="predicted"/>
<evidence type="ECO:0000256" key="7">
    <source>
        <dbReference type="ARBA" id="ARBA00023012"/>
    </source>
</evidence>
<sequence length="479" mass="51843">MAATSGRIVSIHGQHFPPLIRHSDFRQSDARPAGHAAPRASAAIVAPPREEADILAQLLCRLTQEEGPQGFAEAVARDIAAAFPPATCFLVLKRVSGYLVEAISRQDAVVFEADLSGLLSSLSNEPLEVIEDLSLLSFWNEREGGISRIGRTAFASSHLVDGETSIVLCLWPEGCRPSERDARLFRVMAQAGHEATLRLKSERERNFQMAKFRQGQKLEALGQLASSIAHEINTPVQFVTDNLTFLRDILPDLMARASGGGVSGDERVEALLKEAPDAIQDAIAGMEQIARIVRTMRGVSHPGMREVISCDVNAALENAATLCRGDLKQVADVYLDLDRSLPSIEALAGELDQVWLNLIVNALHALRKSEAVALGGRGFLTLRTRHEYRDTIIVEVEDSGCGIESAIVDRIFDPFFTTKDVGEGTGQGLAIVRDIIVNRHGGRIDVISTPGEGSCFTIVLPVKKGLDPASDILGRRPAA</sequence>
<accession>A0A839AHB6</accession>
<dbReference type="AlphaFoldDB" id="A0A839AHB6"/>
<organism evidence="9 10">
    <name type="scientific">Stappia albiluteola</name>
    <dbReference type="NCBI Taxonomy" id="2758565"/>
    <lineage>
        <taxon>Bacteria</taxon>
        <taxon>Pseudomonadati</taxon>
        <taxon>Pseudomonadota</taxon>
        <taxon>Alphaproteobacteria</taxon>
        <taxon>Hyphomicrobiales</taxon>
        <taxon>Stappiaceae</taxon>
        <taxon>Stappia</taxon>
    </lineage>
</organism>
<dbReference type="GO" id="GO:0005524">
    <property type="term" value="F:ATP binding"/>
    <property type="evidence" value="ECO:0007669"/>
    <property type="project" value="UniProtKB-KW"/>
</dbReference>
<comment type="caution">
    <text evidence="9">The sequence shown here is derived from an EMBL/GenBank/DDBJ whole genome shotgun (WGS) entry which is preliminary data.</text>
</comment>
<evidence type="ECO:0000256" key="4">
    <source>
        <dbReference type="ARBA" id="ARBA00022741"/>
    </source>
</evidence>
<gene>
    <name evidence="9" type="ORF">H2509_14325</name>
</gene>
<dbReference type="InterPro" id="IPR004358">
    <property type="entry name" value="Sig_transdc_His_kin-like_C"/>
</dbReference>
<dbReference type="InterPro" id="IPR005467">
    <property type="entry name" value="His_kinase_dom"/>
</dbReference>
<keyword evidence="7" id="KW-0902">Two-component regulatory system</keyword>
<dbReference type="PROSITE" id="PS50109">
    <property type="entry name" value="HIS_KIN"/>
    <property type="match status" value="1"/>
</dbReference>
<dbReference type="EC" id="2.7.13.3" evidence="2"/>
<evidence type="ECO:0000256" key="1">
    <source>
        <dbReference type="ARBA" id="ARBA00000085"/>
    </source>
</evidence>
<name>A0A839AHB6_9HYPH</name>
<keyword evidence="5" id="KW-0418">Kinase</keyword>
<evidence type="ECO:0000256" key="5">
    <source>
        <dbReference type="ARBA" id="ARBA00022777"/>
    </source>
</evidence>
<keyword evidence="4" id="KW-0547">Nucleotide-binding</keyword>
<dbReference type="InterPro" id="IPR003594">
    <property type="entry name" value="HATPase_dom"/>
</dbReference>
<dbReference type="InterPro" id="IPR036097">
    <property type="entry name" value="HisK_dim/P_sf"/>
</dbReference>
<evidence type="ECO:0000256" key="3">
    <source>
        <dbReference type="ARBA" id="ARBA00022679"/>
    </source>
</evidence>
<evidence type="ECO:0000259" key="8">
    <source>
        <dbReference type="PROSITE" id="PS50109"/>
    </source>
</evidence>
<evidence type="ECO:0000256" key="2">
    <source>
        <dbReference type="ARBA" id="ARBA00012438"/>
    </source>
</evidence>
<dbReference type="PRINTS" id="PR00344">
    <property type="entry name" value="BCTRLSENSOR"/>
</dbReference>
<dbReference type="InterPro" id="IPR036890">
    <property type="entry name" value="HATPase_C_sf"/>
</dbReference>
<protein>
    <recommendedName>
        <fullName evidence="2">histidine kinase</fullName>
        <ecNumber evidence="2">2.7.13.3</ecNumber>
    </recommendedName>
</protein>
<dbReference type="Gene3D" id="3.30.565.10">
    <property type="entry name" value="Histidine kinase-like ATPase, C-terminal domain"/>
    <property type="match status" value="1"/>
</dbReference>